<keyword evidence="2" id="KW-1185">Reference proteome</keyword>
<proteinExistence type="predicted"/>
<dbReference type="RefSeq" id="WP_238307136.1">
    <property type="nucleotide sequence ID" value="NZ_BPQM01000173.1"/>
</dbReference>
<dbReference type="AlphaFoldDB" id="A0AA37MHI9"/>
<dbReference type="EMBL" id="BPQM01000173">
    <property type="protein sequence ID" value="GJD81918.1"/>
    <property type="molecule type" value="Genomic_DNA"/>
</dbReference>
<dbReference type="Proteomes" id="UP001055108">
    <property type="component" value="Unassembled WGS sequence"/>
</dbReference>
<evidence type="ECO:0000313" key="1">
    <source>
        <dbReference type="EMBL" id="GJD81918.1"/>
    </source>
</evidence>
<accession>A0AA37MHI9</accession>
<reference evidence="1" key="2">
    <citation type="submission" date="2021-08" db="EMBL/GenBank/DDBJ databases">
        <authorList>
            <person name="Tani A."/>
            <person name="Ola A."/>
            <person name="Ogura Y."/>
            <person name="Katsura K."/>
            <person name="Hayashi T."/>
        </authorList>
    </citation>
    <scope>NUCLEOTIDE SEQUENCE</scope>
    <source>
        <strain evidence="1">NBRC 103626</strain>
    </source>
</reference>
<sequence>MCEAVERFQVAIDFNRSEKPYGIRAMQNWVGKRLTEHTQSHEEAFPVYKLLQWPIEKPPALVTIDDRAITVTGTWPSLDAIAAVQSWNTKPPGRAESQMQTA</sequence>
<reference evidence="1" key="1">
    <citation type="journal article" date="2016" name="Front. Microbiol.">
        <title>Genome Sequence of the Piezophilic, Mesophilic Sulfate-Reducing Bacterium Desulfovibrio indicus J2T.</title>
        <authorList>
            <person name="Cao J."/>
            <person name="Maignien L."/>
            <person name="Shao Z."/>
            <person name="Alain K."/>
            <person name="Jebbar M."/>
        </authorList>
    </citation>
    <scope>NUCLEOTIDE SEQUENCE</scope>
    <source>
        <strain evidence="1">NBRC 103626</strain>
    </source>
</reference>
<name>A0AA37MHI9_9HYPH</name>
<organism evidence="1 2">
    <name type="scientific">Methylobacterium gregans</name>
    <dbReference type="NCBI Taxonomy" id="374424"/>
    <lineage>
        <taxon>Bacteria</taxon>
        <taxon>Pseudomonadati</taxon>
        <taxon>Pseudomonadota</taxon>
        <taxon>Alphaproteobacteria</taxon>
        <taxon>Hyphomicrobiales</taxon>
        <taxon>Methylobacteriaceae</taxon>
        <taxon>Methylobacterium</taxon>
    </lineage>
</organism>
<evidence type="ECO:0000313" key="2">
    <source>
        <dbReference type="Proteomes" id="UP001055108"/>
    </source>
</evidence>
<protein>
    <submittedName>
        <fullName evidence="1">Uncharacterized protein</fullName>
    </submittedName>
</protein>
<comment type="caution">
    <text evidence="1">The sequence shown here is derived from an EMBL/GenBank/DDBJ whole genome shotgun (WGS) entry which is preliminary data.</text>
</comment>
<gene>
    <name evidence="1" type="ORF">NBEOAGPD_5174</name>
</gene>